<dbReference type="AlphaFoldDB" id="A0A0F6ACT4"/>
<protein>
    <recommendedName>
        <fullName evidence="2">Glycosyl transferase family 1 domain-containing protein</fullName>
    </recommendedName>
</protein>
<comment type="caution">
    <text evidence="3">The sequence shown here is derived from an EMBL/GenBank/DDBJ whole genome shotgun (WGS) entry which is preliminary data.</text>
</comment>
<dbReference type="EMBL" id="AUXW01000139">
    <property type="protein sequence ID" value="KKE83990.1"/>
    <property type="molecule type" value="Genomic_DNA"/>
</dbReference>
<evidence type="ECO:0000313" key="4">
    <source>
        <dbReference type="Proteomes" id="UP000033434"/>
    </source>
</evidence>
<name>A0A0F6ACT4_9GAMM</name>
<evidence type="ECO:0000256" key="1">
    <source>
        <dbReference type="ARBA" id="ARBA00022679"/>
    </source>
</evidence>
<dbReference type="GO" id="GO:0016757">
    <property type="term" value="F:glycosyltransferase activity"/>
    <property type="evidence" value="ECO:0007669"/>
    <property type="project" value="InterPro"/>
</dbReference>
<dbReference type="PANTHER" id="PTHR46401:SF2">
    <property type="entry name" value="GLYCOSYLTRANSFERASE WBBK-RELATED"/>
    <property type="match status" value="1"/>
</dbReference>
<dbReference type="Gene3D" id="3.40.50.2000">
    <property type="entry name" value="Glycogen Phosphorylase B"/>
    <property type="match status" value="2"/>
</dbReference>
<dbReference type="Pfam" id="PF00534">
    <property type="entry name" value="Glycos_transf_1"/>
    <property type="match status" value="1"/>
</dbReference>
<dbReference type="GO" id="GO:0009103">
    <property type="term" value="P:lipopolysaccharide biosynthetic process"/>
    <property type="evidence" value="ECO:0007669"/>
    <property type="project" value="TreeGrafter"/>
</dbReference>
<proteinExistence type="predicted"/>
<evidence type="ECO:0000313" key="3">
    <source>
        <dbReference type="EMBL" id="KKE83990.1"/>
    </source>
</evidence>
<dbReference type="RefSeq" id="WP_046355723.1">
    <property type="nucleotide sequence ID" value="NZ_AUXW01000139.1"/>
</dbReference>
<dbReference type="SUPFAM" id="SSF53756">
    <property type="entry name" value="UDP-Glycosyltransferase/glycogen phosphorylase"/>
    <property type="match status" value="1"/>
</dbReference>
<dbReference type="InterPro" id="IPR001296">
    <property type="entry name" value="Glyco_trans_1"/>
</dbReference>
<dbReference type="CDD" id="cd03801">
    <property type="entry name" value="GT4_PimA-like"/>
    <property type="match status" value="1"/>
</dbReference>
<feature type="domain" description="Glycosyl transferase family 1" evidence="2">
    <location>
        <begin position="157"/>
        <end position="306"/>
    </location>
</feature>
<sequence>MKLVVIPSEPLEEYEKKGLDKLKQYYNPSAFFDEVHVLSPWETKVGFHHGMHIHEVNSWSEYRKKLKEISPDVVRAYGGYWASQLACLNKVDGIPVVCSVHDTNKLLIYKSLKYADHIICMTNVVRNSVSNLTSFDGGYSILPNRVDFTTVESNVDEFLENLPEKYLLHIGRKTSQKNLDTVIKALPKIDPDVKVVALGNGDCSPYKALAEQYGVSERVLFEPSVKNSQLPIYYKKALALVVPSRWEGFGIIFIEALANKCKVISSDLAPMNEFLNDSNSYLLRDVNNDSELAELITFAISDDQSKVKQGFEDSKQFERKEVDQKEVEIYKKIIESKERKNVNSVQRVVSFCSDSIFRLYRKVENKIL</sequence>
<organism evidence="3 4">
    <name type="scientific">Pseudoalteromonas luteoviolacea S4054</name>
    <dbReference type="NCBI Taxonomy" id="1129367"/>
    <lineage>
        <taxon>Bacteria</taxon>
        <taxon>Pseudomonadati</taxon>
        <taxon>Pseudomonadota</taxon>
        <taxon>Gammaproteobacteria</taxon>
        <taxon>Alteromonadales</taxon>
        <taxon>Pseudoalteromonadaceae</taxon>
        <taxon>Pseudoalteromonas</taxon>
    </lineage>
</organism>
<dbReference type="PANTHER" id="PTHR46401">
    <property type="entry name" value="GLYCOSYLTRANSFERASE WBBK-RELATED"/>
    <property type="match status" value="1"/>
</dbReference>
<dbReference type="PATRIC" id="fig|1129367.4.peg.2047"/>
<dbReference type="Proteomes" id="UP000033434">
    <property type="component" value="Unassembled WGS sequence"/>
</dbReference>
<keyword evidence="1" id="KW-0808">Transferase</keyword>
<reference evidence="3 4" key="1">
    <citation type="journal article" date="2015" name="BMC Genomics">
        <title>Genome mining reveals unlocked bioactive potential of marine Gram-negative bacteria.</title>
        <authorList>
            <person name="Machado H."/>
            <person name="Sonnenschein E.C."/>
            <person name="Melchiorsen J."/>
            <person name="Gram L."/>
        </authorList>
    </citation>
    <scope>NUCLEOTIDE SEQUENCE [LARGE SCALE GENOMIC DNA]</scope>
    <source>
        <strain evidence="3 4">S4054</strain>
    </source>
</reference>
<gene>
    <name evidence="3" type="ORF">N479_11295</name>
</gene>
<evidence type="ECO:0000259" key="2">
    <source>
        <dbReference type="Pfam" id="PF00534"/>
    </source>
</evidence>
<accession>A0A0F6ACT4</accession>